<feature type="compositionally biased region" description="Polar residues" evidence="1">
    <location>
        <begin position="73"/>
        <end position="84"/>
    </location>
</feature>
<evidence type="ECO:0000256" key="1">
    <source>
        <dbReference type="SAM" id="MobiDB-lite"/>
    </source>
</evidence>
<feature type="region of interest" description="Disordered" evidence="1">
    <location>
        <begin position="130"/>
        <end position="221"/>
    </location>
</feature>
<proteinExistence type="predicted"/>
<dbReference type="AlphaFoldDB" id="A0A0C3QRR4"/>
<dbReference type="OrthoDB" id="2149224at2759"/>
<keyword evidence="3" id="KW-1185">Reference proteome</keyword>
<feature type="compositionally biased region" description="Polar residues" evidence="1">
    <location>
        <begin position="17"/>
        <end position="53"/>
    </location>
</feature>
<evidence type="ECO:0000313" key="2">
    <source>
        <dbReference type="EMBL" id="KIO31471.1"/>
    </source>
</evidence>
<feature type="compositionally biased region" description="Polar residues" evidence="1">
    <location>
        <begin position="167"/>
        <end position="181"/>
    </location>
</feature>
<sequence length="221" mass="24628">MASPHQRKFSEDGNHGNLMTSPRSVRSIHSTHSYSITPRAMRSQTQLSVQSSMGKRPGTPAAEYLRWAEEAQKNPTRSVRSYRQSAGYADDDDDYEAIDPAGELSFELNDEGFEAMENVRACCDGEHDLGTLSRRPGSRQHHHHHHHHHNGPPGNVSRPQTPAERPTSPSGWSFRSKTSGHSEGGSRLSQWAADTKRSIRFTNRGKSPATRPSLNIPRTNN</sequence>
<dbReference type="STRING" id="1051891.A0A0C3QRR4"/>
<gene>
    <name evidence="2" type="ORF">M407DRAFT_19611</name>
</gene>
<reference evidence="3" key="2">
    <citation type="submission" date="2015-01" db="EMBL/GenBank/DDBJ databases">
        <title>Evolutionary Origins and Diversification of the Mycorrhizal Mutualists.</title>
        <authorList>
            <consortium name="DOE Joint Genome Institute"/>
            <consortium name="Mycorrhizal Genomics Consortium"/>
            <person name="Kohler A."/>
            <person name="Kuo A."/>
            <person name="Nagy L.G."/>
            <person name="Floudas D."/>
            <person name="Copeland A."/>
            <person name="Barry K.W."/>
            <person name="Cichocki N."/>
            <person name="Veneault-Fourrey C."/>
            <person name="LaButti K."/>
            <person name="Lindquist E.A."/>
            <person name="Lipzen A."/>
            <person name="Lundell T."/>
            <person name="Morin E."/>
            <person name="Murat C."/>
            <person name="Riley R."/>
            <person name="Ohm R."/>
            <person name="Sun H."/>
            <person name="Tunlid A."/>
            <person name="Henrissat B."/>
            <person name="Grigoriev I.V."/>
            <person name="Hibbett D.S."/>
            <person name="Martin F."/>
        </authorList>
    </citation>
    <scope>NUCLEOTIDE SEQUENCE [LARGE SCALE GENOMIC DNA]</scope>
    <source>
        <strain evidence="3">MUT 4182</strain>
    </source>
</reference>
<organism evidence="2 3">
    <name type="scientific">Tulasnella calospora MUT 4182</name>
    <dbReference type="NCBI Taxonomy" id="1051891"/>
    <lineage>
        <taxon>Eukaryota</taxon>
        <taxon>Fungi</taxon>
        <taxon>Dikarya</taxon>
        <taxon>Basidiomycota</taxon>
        <taxon>Agaricomycotina</taxon>
        <taxon>Agaricomycetes</taxon>
        <taxon>Cantharellales</taxon>
        <taxon>Tulasnellaceae</taxon>
        <taxon>Tulasnella</taxon>
    </lineage>
</organism>
<feature type="compositionally biased region" description="Basic residues" evidence="1">
    <location>
        <begin position="136"/>
        <end position="150"/>
    </location>
</feature>
<reference evidence="2 3" key="1">
    <citation type="submission" date="2014-04" db="EMBL/GenBank/DDBJ databases">
        <authorList>
            <consortium name="DOE Joint Genome Institute"/>
            <person name="Kuo A."/>
            <person name="Girlanda M."/>
            <person name="Perotto S."/>
            <person name="Kohler A."/>
            <person name="Nagy L.G."/>
            <person name="Floudas D."/>
            <person name="Copeland A."/>
            <person name="Barry K.W."/>
            <person name="Cichocki N."/>
            <person name="Veneault-Fourrey C."/>
            <person name="LaButti K."/>
            <person name="Lindquist E.A."/>
            <person name="Lipzen A."/>
            <person name="Lundell T."/>
            <person name="Morin E."/>
            <person name="Murat C."/>
            <person name="Sun H."/>
            <person name="Tunlid A."/>
            <person name="Henrissat B."/>
            <person name="Grigoriev I.V."/>
            <person name="Hibbett D.S."/>
            <person name="Martin F."/>
            <person name="Nordberg H.P."/>
            <person name="Cantor M.N."/>
            <person name="Hua S.X."/>
        </authorList>
    </citation>
    <scope>NUCLEOTIDE SEQUENCE [LARGE SCALE GENOMIC DNA]</scope>
    <source>
        <strain evidence="2 3">MUT 4182</strain>
    </source>
</reference>
<evidence type="ECO:0000313" key="3">
    <source>
        <dbReference type="Proteomes" id="UP000054248"/>
    </source>
</evidence>
<name>A0A0C3QRR4_9AGAM</name>
<accession>A0A0C3QRR4</accession>
<feature type="compositionally biased region" description="Polar residues" evidence="1">
    <location>
        <begin position="200"/>
        <end position="221"/>
    </location>
</feature>
<dbReference type="Proteomes" id="UP000054248">
    <property type="component" value="Unassembled WGS sequence"/>
</dbReference>
<dbReference type="HOGENOM" id="CLU_1251475_0_0_1"/>
<dbReference type="EMBL" id="KN822963">
    <property type="protein sequence ID" value="KIO31471.1"/>
    <property type="molecule type" value="Genomic_DNA"/>
</dbReference>
<feature type="region of interest" description="Disordered" evidence="1">
    <location>
        <begin position="1"/>
        <end position="97"/>
    </location>
</feature>
<protein>
    <submittedName>
        <fullName evidence="2">Uncharacterized protein</fullName>
    </submittedName>
</protein>